<evidence type="ECO:0000256" key="10">
    <source>
        <dbReference type="RuleBase" id="RU003682"/>
    </source>
</evidence>
<keyword evidence="13" id="KW-1185">Reference proteome</keyword>
<dbReference type="EMBL" id="LFYR01000643">
    <property type="protein sequence ID" value="KMZ72203.1"/>
    <property type="molecule type" value="Genomic_DNA"/>
</dbReference>
<dbReference type="InterPro" id="IPR026992">
    <property type="entry name" value="DIOX_N"/>
</dbReference>
<feature type="domain" description="Fe2OG dioxygenase" evidence="11">
    <location>
        <begin position="185"/>
        <end position="289"/>
    </location>
</feature>
<protein>
    <submittedName>
        <fullName evidence="12">2-oxoglutarate (2OG) and Fe(II)-dependent oxygenase superfamilyprotein</fullName>
    </submittedName>
</protein>
<dbReference type="InterPro" id="IPR050231">
    <property type="entry name" value="Iron_ascorbate_oxido_reductase"/>
</dbReference>
<dbReference type="OMA" id="ARETGFF"/>
<dbReference type="FunFam" id="2.60.120.330:FF:000024">
    <property type="entry name" value="Probable 2-oxoglutarate-dependent dioxygenase At3g49630"/>
    <property type="match status" value="1"/>
</dbReference>
<dbReference type="GO" id="GO:0046872">
    <property type="term" value="F:metal ion binding"/>
    <property type="evidence" value="ECO:0007669"/>
    <property type="project" value="UniProtKB-KW"/>
</dbReference>
<dbReference type="InterPro" id="IPR044861">
    <property type="entry name" value="IPNS-like_FE2OG_OXY"/>
</dbReference>
<evidence type="ECO:0000256" key="7">
    <source>
        <dbReference type="ARBA" id="ARBA00023002"/>
    </source>
</evidence>
<dbReference type="STRING" id="29655.A0A0K9PT33"/>
<evidence type="ECO:0000256" key="9">
    <source>
        <dbReference type="ARBA" id="ARBA00050708"/>
    </source>
</evidence>
<keyword evidence="6" id="KW-0223">Dioxygenase</keyword>
<evidence type="ECO:0000256" key="4">
    <source>
        <dbReference type="ARBA" id="ARBA00022490"/>
    </source>
</evidence>
<accession>A0A0K9PT33</accession>
<proteinExistence type="inferred from homology"/>
<organism evidence="12 13">
    <name type="scientific">Zostera marina</name>
    <name type="common">Eelgrass</name>
    <dbReference type="NCBI Taxonomy" id="29655"/>
    <lineage>
        <taxon>Eukaryota</taxon>
        <taxon>Viridiplantae</taxon>
        <taxon>Streptophyta</taxon>
        <taxon>Embryophyta</taxon>
        <taxon>Tracheophyta</taxon>
        <taxon>Spermatophyta</taxon>
        <taxon>Magnoliopsida</taxon>
        <taxon>Liliopsida</taxon>
        <taxon>Zosteraceae</taxon>
        <taxon>Zostera</taxon>
    </lineage>
</organism>
<dbReference type="Proteomes" id="UP000036987">
    <property type="component" value="Unassembled WGS sequence"/>
</dbReference>
<comment type="subcellular location">
    <subcellularLocation>
        <location evidence="2">Cytoplasm</location>
    </subcellularLocation>
</comment>
<reference evidence="13" key="1">
    <citation type="journal article" date="2016" name="Nature">
        <title>The genome of the seagrass Zostera marina reveals angiosperm adaptation to the sea.</title>
        <authorList>
            <person name="Olsen J.L."/>
            <person name="Rouze P."/>
            <person name="Verhelst B."/>
            <person name="Lin Y.-C."/>
            <person name="Bayer T."/>
            <person name="Collen J."/>
            <person name="Dattolo E."/>
            <person name="De Paoli E."/>
            <person name="Dittami S."/>
            <person name="Maumus F."/>
            <person name="Michel G."/>
            <person name="Kersting A."/>
            <person name="Lauritano C."/>
            <person name="Lohaus R."/>
            <person name="Toepel M."/>
            <person name="Tonon T."/>
            <person name="Vanneste K."/>
            <person name="Amirebrahimi M."/>
            <person name="Brakel J."/>
            <person name="Bostroem C."/>
            <person name="Chovatia M."/>
            <person name="Grimwood J."/>
            <person name="Jenkins J.W."/>
            <person name="Jueterbock A."/>
            <person name="Mraz A."/>
            <person name="Stam W.T."/>
            <person name="Tice H."/>
            <person name="Bornberg-Bauer E."/>
            <person name="Green P.J."/>
            <person name="Pearson G.A."/>
            <person name="Procaccini G."/>
            <person name="Duarte C.M."/>
            <person name="Schmutz J."/>
            <person name="Reusch T.B.H."/>
            <person name="Van de Peer Y."/>
        </authorList>
    </citation>
    <scope>NUCLEOTIDE SEQUENCE [LARGE SCALE GENOMIC DNA]</scope>
    <source>
        <strain evidence="13">cv. Finnish</strain>
    </source>
</reference>
<keyword evidence="4" id="KW-0963">Cytoplasm</keyword>
<dbReference type="OrthoDB" id="288590at2759"/>
<dbReference type="InterPro" id="IPR027443">
    <property type="entry name" value="IPNS-like_sf"/>
</dbReference>
<dbReference type="Pfam" id="PF03171">
    <property type="entry name" value="2OG-FeII_Oxy"/>
    <property type="match status" value="1"/>
</dbReference>
<evidence type="ECO:0000256" key="2">
    <source>
        <dbReference type="ARBA" id="ARBA00004496"/>
    </source>
</evidence>
<evidence type="ECO:0000313" key="13">
    <source>
        <dbReference type="Proteomes" id="UP000036987"/>
    </source>
</evidence>
<comment type="caution">
    <text evidence="12">The sequence shown here is derived from an EMBL/GenBank/DDBJ whole genome shotgun (WGS) entry which is preliminary data.</text>
</comment>
<comment type="catalytic activity">
    <reaction evidence="9">
        <text>L-homoarginine + 2-oxoglutarate + O2 = 6-hydroxy-L-homoarginine + succinate + CO2</text>
        <dbReference type="Rhea" id="RHEA:79839"/>
        <dbReference type="ChEBI" id="CHEBI:15379"/>
        <dbReference type="ChEBI" id="CHEBI:16526"/>
        <dbReference type="ChEBI" id="CHEBI:16810"/>
        <dbReference type="ChEBI" id="CHEBI:30031"/>
        <dbReference type="ChEBI" id="CHEBI:143006"/>
        <dbReference type="ChEBI" id="CHEBI:231270"/>
    </reaction>
</comment>
<evidence type="ECO:0000313" key="12">
    <source>
        <dbReference type="EMBL" id="KMZ72203.1"/>
    </source>
</evidence>
<dbReference type="GO" id="GO:0016706">
    <property type="term" value="F:2-oxoglutarate-dependent dioxygenase activity"/>
    <property type="evidence" value="ECO:0000318"/>
    <property type="project" value="GO_Central"/>
</dbReference>
<dbReference type="SUPFAM" id="SSF51197">
    <property type="entry name" value="Clavaminate synthase-like"/>
    <property type="match status" value="1"/>
</dbReference>
<gene>
    <name evidence="12" type="ORF">ZOSMA_16G01760</name>
</gene>
<dbReference type="Pfam" id="PF14226">
    <property type="entry name" value="DIOX_N"/>
    <property type="match status" value="1"/>
</dbReference>
<evidence type="ECO:0000256" key="3">
    <source>
        <dbReference type="ARBA" id="ARBA00008056"/>
    </source>
</evidence>
<dbReference type="PROSITE" id="PS51471">
    <property type="entry name" value="FE2OG_OXY"/>
    <property type="match status" value="1"/>
</dbReference>
<keyword evidence="7 10" id="KW-0560">Oxidoreductase</keyword>
<evidence type="ECO:0000256" key="6">
    <source>
        <dbReference type="ARBA" id="ARBA00022964"/>
    </source>
</evidence>
<dbReference type="PRINTS" id="PR00682">
    <property type="entry name" value="IPNSYNTHASE"/>
</dbReference>
<evidence type="ECO:0000256" key="1">
    <source>
        <dbReference type="ARBA" id="ARBA00001961"/>
    </source>
</evidence>
<dbReference type="PANTHER" id="PTHR47990">
    <property type="entry name" value="2-OXOGLUTARATE (2OG) AND FE(II)-DEPENDENT OXYGENASE SUPERFAMILY PROTEIN-RELATED"/>
    <property type="match status" value="1"/>
</dbReference>
<sequence>MMVTSNFTTIPIIDVAPLLAKCDDPNGTDDKDLLEVVAMLDEACRGVGFFYLKGHGVPDSLVRDVRDSTRSFFRLQDEEKLKIKLTSKSGFRGYQLIKENITKGLPDLHEAIDLYKEIEPGMYGQLGTTLVGSNQWPENPTRMKSVMEKYVDLLKEVSRKIMRGIALALGGPVDTFEQEQMAGDQFWVMRLIGYPGSNSNSKNTDSVGCGAHTDYGLLTLVNQDESSSALEVKNQNDEWISAVPIPGTFVCNIGDMLQVWSNGEYRSTVHRVIVDSPKYRVSVPFFYEPNFDAAVEPLEFCKSRNGGVARFEKVVYGEHLVRKVLTNFVSYDF</sequence>
<comment type="cofactor">
    <cofactor evidence="1">
        <name>L-ascorbate</name>
        <dbReference type="ChEBI" id="CHEBI:38290"/>
    </cofactor>
</comment>
<keyword evidence="8 10" id="KW-0408">Iron</keyword>
<dbReference type="Gene3D" id="2.60.120.330">
    <property type="entry name" value="B-lactam Antibiotic, Isopenicillin N Synthase, Chain"/>
    <property type="match status" value="1"/>
</dbReference>
<dbReference type="InterPro" id="IPR005123">
    <property type="entry name" value="Oxoglu/Fe-dep_dioxygenase_dom"/>
</dbReference>
<evidence type="ECO:0000256" key="5">
    <source>
        <dbReference type="ARBA" id="ARBA00022723"/>
    </source>
</evidence>
<dbReference type="AlphaFoldDB" id="A0A0K9PT33"/>
<dbReference type="GO" id="GO:0005737">
    <property type="term" value="C:cytoplasm"/>
    <property type="evidence" value="ECO:0007669"/>
    <property type="project" value="UniProtKB-SubCell"/>
</dbReference>
<comment type="similarity">
    <text evidence="3 10">Belongs to the iron/ascorbate-dependent oxidoreductase family.</text>
</comment>
<evidence type="ECO:0000256" key="8">
    <source>
        <dbReference type="ARBA" id="ARBA00023004"/>
    </source>
</evidence>
<name>A0A0K9PT33_ZOSMR</name>
<evidence type="ECO:0000259" key="11">
    <source>
        <dbReference type="PROSITE" id="PS51471"/>
    </source>
</evidence>
<keyword evidence="5 10" id="KW-0479">Metal-binding</keyword>